<keyword evidence="8 11" id="KW-0067">ATP-binding</keyword>
<keyword evidence="7" id="KW-0418">Kinase</keyword>
<dbReference type="PROSITE" id="PS50011">
    <property type="entry name" value="PROTEIN_KINASE_DOM"/>
    <property type="match status" value="1"/>
</dbReference>
<evidence type="ECO:0000256" key="6">
    <source>
        <dbReference type="ARBA" id="ARBA00022741"/>
    </source>
</evidence>
<evidence type="ECO:0000256" key="1">
    <source>
        <dbReference type="ARBA" id="ARBA00004236"/>
    </source>
</evidence>
<feature type="compositionally biased region" description="Basic residues" evidence="13">
    <location>
        <begin position="398"/>
        <end position="408"/>
    </location>
</feature>
<evidence type="ECO:0000256" key="10">
    <source>
        <dbReference type="ARBA" id="ARBA00048679"/>
    </source>
</evidence>
<evidence type="ECO:0000256" key="4">
    <source>
        <dbReference type="ARBA" id="ARBA00022527"/>
    </source>
</evidence>
<dbReference type="PROSITE" id="PS00108">
    <property type="entry name" value="PROTEIN_KINASE_ST"/>
    <property type="match status" value="1"/>
</dbReference>
<sequence length="419" mass="46447">MGNCFGAPVNNHSTPSTTKSSTPYQTSKNIGKQSDTTQSNSNETQNSNVVERTFGETAQASGRVITPNLKVFTLAELRSATRNFRPDTVLGEGGFGRVFKGWVDENTYAPSKVGVGLAVAVKKSNPDSPQGQGLQEWLAEVKFLGKFSHPNLVKLLGYCWEDKQYLLVYEYMQKGSLENHLFKRAPEPLTWLTRLKIAIGAAQGLFFLHTTEKSVIYRDFKTSNILLDGDYNAKLSDFGLAKLGPASGYSHVTTRVMGTYGYAAPEYIATGHLYVKSDVYGFGVVLLEMITGERALDPHRANGLANLVEWTRPSLSEKKKLKKIMDAKLCEYYPLEAAFQAAQLIQKCLASDPKHRPSMEEVLEELIKISAIEMTAKEKKTATSKHNRHQDQEQTNNHHLRSPIHQKHAGVYGGGGTRS</sequence>
<keyword evidence="16" id="KW-1185">Reference proteome</keyword>
<dbReference type="GO" id="GO:0004674">
    <property type="term" value="F:protein serine/threonine kinase activity"/>
    <property type="evidence" value="ECO:0007669"/>
    <property type="project" value="UniProtKB-KW"/>
</dbReference>
<dbReference type="FunFam" id="1.10.510.10:FF:000095">
    <property type="entry name" value="protein STRUBBELIG-RECEPTOR FAMILY 8"/>
    <property type="match status" value="1"/>
</dbReference>
<dbReference type="Gene3D" id="1.10.510.10">
    <property type="entry name" value="Transferase(Phosphotransferase) domain 1"/>
    <property type="match status" value="1"/>
</dbReference>
<dbReference type="EMBL" id="CM031816">
    <property type="protein sequence ID" value="KAG6644735.1"/>
    <property type="molecule type" value="Genomic_DNA"/>
</dbReference>
<name>A0A8T1PP33_CARIL</name>
<organism evidence="15 16">
    <name type="scientific">Carya illinoinensis</name>
    <name type="common">Pecan</name>
    <dbReference type="NCBI Taxonomy" id="32201"/>
    <lineage>
        <taxon>Eukaryota</taxon>
        <taxon>Viridiplantae</taxon>
        <taxon>Streptophyta</taxon>
        <taxon>Embryophyta</taxon>
        <taxon>Tracheophyta</taxon>
        <taxon>Spermatophyta</taxon>
        <taxon>Magnoliopsida</taxon>
        <taxon>eudicotyledons</taxon>
        <taxon>Gunneridae</taxon>
        <taxon>Pentapetalae</taxon>
        <taxon>rosids</taxon>
        <taxon>fabids</taxon>
        <taxon>Fagales</taxon>
        <taxon>Juglandaceae</taxon>
        <taxon>Carya</taxon>
    </lineage>
</organism>
<protein>
    <recommendedName>
        <fullName evidence="2">non-specific serine/threonine protein kinase</fullName>
        <ecNumber evidence="2">2.7.11.1</ecNumber>
    </recommendedName>
</protein>
<evidence type="ECO:0000256" key="11">
    <source>
        <dbReference type="PROSITE-ProRule" id="PRU10141"/>
    </source>
</evidence>
<evidence type="ECO:0000313" key="16">
    <source>
        <dbReference type="Proteomes" id="UP000811609"/>
    </source>
</evidence>
<feature type="domain" description="Protein kinase" evidence="14">
    <location>
        <begin position="84"/>
        <end position="369"/>
    </location>
</feature>
<dbReference type="GO" id="GO:0005886">
    <property type="term" value="C:plasma membrane"/>
    <property type="evidence" value="ECO:0007669"/>
    <property type="project" value="UniProtKB-SubCell"/>
</dbReference>
<dbReference type="InterPro" id="IPR050823">
    <property type="entry name" value="Plant_Ser_Thr_Prot_Kinase"/>
</dbReference>
<evidence type="ECO:0000256" key="5">
    <source>
        <dbReference type="ARBA" id="ARBA00022679"/>
    </source>
</evidence>
<dbReference type="EC" id="2.7.11.1" evidence="2"/>
<comment type="catalytic activity">
    <reaction evidence="9">
        <text>L-threonyl-[protein] + ATP = O-phospho-L-threonyl-[protein] + ADP + H(+)</text>
        <dbReference type="Rhea" id="RHEA:46608"/>
        <dbReference type="Rhea" id="RHEA-COMP:11060"/>
        <dbReference type="Rhea" id="RHEA-COMP:11605"/>
        <dbReference type="ChEBI" id="CHEBI:15378"/>
        <dbReference type="ChEBI" id="CHEBI:30013"/>
        <dbReference type="ChEBI" id="CHEBI:30616"/>
        <dbReference type="ChEBI" id="CHEBI:61977"/>
        <dbReference type="ChEBI" id="CHEBI:456216"/>
        <dbReference type="EC" id="2.7.11.1"/>
    </reaction>
</comment>
<keyword evidence="3" id="KW-0472">Membrane</keyword>
<comment type="similarity">
    <text evidence="12">Belongs to the protein kinase superfamily.</text>
</comment>
<evidence type="ECO:0000256" key="9">
    <source>
        <dbReference type="ARBA" id="ARBA00047899"/>
    </source>
</evidence>
<evidence type="ECO:0000256" key="8">
    <source>
        <dbReference type="ARBA" id="ARBA00022840"/>
    </source>
</evidence>
<gene>
    <name evidence="15" type="ORF">CIPAW_08G074300</name>
</gene>
<proteinExistence type="inferred from homology"/>
<dbReference type="Proteomes" id="UP000811609">
    <property type="component" value="Chromosome 8"/>
</dbReference>
<keyword evidence="6 11" id="KW-0547">Nucleotide-binding</keyword>
<dbReference type="Pfam" id="PF07714">
    <property type="entry name" value="PK_Tyr_Ser-Thr"/>
    <property type="match status" value="1"/>
</dbReference>
<evidence type="ECO:0000313" key="15">
    <source>
        <dbReference type="EMBL" id="KAG6644735.1"/>
    </source>
</evidence>
<dbReference type="PROSITE" id="PS00107">
    <property type="entry name" value="PROTEIN_KINASE_ATP"/>
    <property type="match status" value="1"/>
</dbReference>
<dbReference type="AlphaFoldDB" id="A0A8T1PP33"/>
<dbReference type="InterPro" id="IPR017441">
    <property type="entry name" value="Protein_kinase_ATP_BS"/>
</dbReference>
<comment type="subcellular location">
    <subcellularLocation>
        <location evidence="1">Cell membrane</location>
    </subcellularLocation>
</comment>
<dbReference type="GO" id="GO:0005524">
    <property type="term" value="F:ATP binding"/>
    <property type="evidence" value="ECO:0007669"/>
    <property type="project" value="UniProtKB-UniRule"/>
</dbReference>
<feature type="compositionally biased region" description="Low complexity" evidence="13">
    <location>
        <begin position="13"/>
        <end position="48"/>
    </location>
</feature>
<evidence type="ECO:0000256" key="2">
    <source>
        <dbReference type="ARBA" id="ARBA00012513"/>
    </source>
</evidence>
<reference evidence="15" key="1">
    <citation type="submission" date="2020-12" db="EMBL/GenBank/DDBJ databases">
        <title>WGS assembly of Carya illinoinensis cv. Pawnee.</title>
        <authorList>
            <person name="Platts A."/>
            <person name="Shu S."/>
            <person name="Wright S."/>
            <person name="Barry K."/>
            <person name="Edger P."/>
            <person name="Pires J.C."/>
            <person name="Schmutz J."/>
        </authorList>
    </citation>
    <scope>NUCLEOTIDE SEQUENCE</scope>
    <source>
        <tissue evidence="15">Leaf</tissue>
    </source>
</reference>
<dbReference type="FunFam" id="3.30.200.20:FF:000228">
    <property type="entry name" value="Serine/threonine-protein kinase BIK1"/>
    <property type="match status" value="1"/>
</dbReference>
<evidence type="ECO:0000256" key="12">
    <source>
        <dbReference type="RuleBase" id="RU000304"/>
    </source>
</evidence>
<keyword evidence="5" id="KW-0808">Transferase</keyword>
<evidence type="ECO:0000256" key="13">
    <source>
        <dbReference type="SAM" id="MobiDB-lite"/>
    </source>
</evidence>
<dbReference type="InterPro" id="IPR011009">
    <property type="entry name" value="Kinase-like_dom_sf"/>
</dbReference>
<keyword evidence="3" id="KW-1003">Cell membrane</keyword>
<keyword evidence="4 12" id="KW-0723">Serine/threonine-protein kinase</keyword>
<evidence type="ECO:0000256" key="3">
    <source>
        <dbReference type="ARBA" id="ARBA00022475"/>
    </source>
</evidence>
<feature type="binding site" evidence="11">
    <location>
        <position position="123"/>
    </location>
    <ligand>
        <name>ATP</name>
        <dbReference type="ChEBI" id="CHEBI:30616"/>
    </ligand>
</feature>
<evidence type="ECO:0000259" key="14">
    <source>
        <dbReference type="PROSITE" id="PS50011"/>
    </source>
</evidence>
<dbReference type="InterPro" id="IPR008271">
    <property type="entry name" value="Ser/Thr_kinase_AS"/>
</dbReference>
<accession>A0A8T1PP33</accession>
<evidence type="ECO:0000256" key="7">
    <source>
        <dbReference type="ARBA" id="ARBA00022777"/>
    </source>
</evidence>
<dbReference type="PANTHER" id="PTHR45621">
    <property type="entry name" value="OS01G0588500 PROTEIN-RELATED"/>
    <property type="match status" value="1"/>
</dbReference>
<dbReference type="CDD" id="cd14066">
    <property type="entry name" value="STKc_IRAK"/>
    <property type="match status" value="1"/>
</dbReference>
<feature type="region of interest" description="Disordered" evidence="13">
    <location>
        <begin position="377"/>
        <end position="419"/>
    </location>
</feature>
<dbReference type="SUPFAM" id="SSF56112">
    <property type="entry name" value="Protein kinase-like (PK-like)"/>
    <property type="match status" value="1"/>
</dbReference>
<dbReference type="Gene3D" id="3.30.200.20">
    <property type="entry name" value="Phosphorylase Kinase, domain 1"/>
    <property type="match status" value="1"/>
</dbReference>
<dbReference type="OrthoDB" id="4062651at2759"/>
<comment type="catalytic activity">
    <reaction evidence="10">
        <text>L-seryl-[protein] + ATP = O-phospho-L-seryl-[protein] + ADP + H(+)</text>
        <dbReference type="Rhea" id="RHEA:17989"/>
        <dbReference type="Rhea" id="RHEA-COMP:9863"/>
        <dbReference type="Rhea" id="RHEA-COMP:11604"/>
        <dbReference type="ChEBI" id="CHEBI:15378"/>
        <dbReference type="ChEBI" id="CHEBI:29999"/>
        <dbReference type="ChEBI" id="CHEBI:30616"/>
        <dbReference type="ChEBI" id="CHEBI:83421"/>
        <dbReference type="ChEBI" id="CHEBI:456216"/>
        <dbReference type="EC" id="2.7.11.1"/>
    </reaction>
</comment>
<feature type="region of interest" description="Disordered" evidence="13">
    <location>
        <begin position="1"/>
        <end position="49"/>
    </location>
</feature>
<comment type="caution">
    <text evidence="15">The sequence shown here is derived from an EMBL/GenBank/DDBJ whole genome shotgun (WGS) entry which is preliminary data.</text>
</comment>
<dbReference type="InterPro" id="IPR000719">
    <property type="entry name" value="Prot_kinase_dom"/>
</dbReference>
<dbReference type="InterPro" id="IPR001245">
    <property type="entry name" value="Ser-Thr/Tyr_kinase_cat_dom"/>
</dbReference>